<dbReference type="SUPFAM" id="SSF55486">
    <property type="entry name" value="Metalloproteases ('zincins'), catalytic domain"/>
    <property type="match status" value="1"/>
</dbReference>
<evidence type="ECO:0000256" key="2">
    <source>
        <dbReference type="SAM" id="SignalP"/>
    </source>
</evidence>
<dbReference type="InterPro" id="IPR014782">
    <property type="entry name" value="Peptidase_M1_dom"/>
</dbReference>
<dbReference type="InterPro" id="IPR042097">
    <property type="entry name" value="Aminopeptidase_N-like_N_sf"/>
</dbReference>
<protein>
    <submittedName>
        <fullName evidence="7">Aminopeptidase N-like</fullName>
    </submittedName>
</protein>
<dbReference type="Proteomes" id="UP001652626">
    <property type="component" value="Chromosome 7"/>
</dbReference>
<dbReference type="Gene3D" id="2.60.40.1910">
    <property type="match status" value="1"/>
</dbReference>
<dbReference type="RefSeq" id="XP_064071369.1">
    <property type="nucleotide sequence ID" value="XM_064215299.1"/>
</dbReference>
<feature type="domain" description="Peptidase M1 membrane alanine aminopeptidase" evidence="3">
    <location>
        <begin position="337"/>
        <end position="514"/>
    </location>
</feature>
<evidence type="ECO:0000256" key="1">
    <source>
        <dbReference type="ARBA" id="ARBA00010136"/>
    </source>
</evidence>
<dbReference type="InterPro" id="IPR024571">
    <property type="entry name" value="ERAP1-like_C_dom"/>
</dbReference>
<evidence type="ECO:0000313" key="7">
    <source>
        <dbReference type="RefSeq" id="XP_064071369.1"/>
    </source>
</evidence>
<dbReference type="GeneID" id="113392163"/>
<accession>A0ABM4AJ91</accession>
<sequence length="968" mass="110607">MARTKFKWQLIIYLSLIISNDARSLPILQPLTLQTTDSVYPNVIQETPIETIETLTKDTQSELKEVTINGTRDLQNESLMRSNLRPGQEVRRYTVEIKRNNNILEGRAIIDVQLTEATRNNPIIFNAIQLTVTNVLVGVLTSANAVEATFSLFNQQLQITPAQSATSYVVIVEYTMALRDNGFGLYMGKYQDTNYIAMNLYPTHARRVFPCMDEPNLSTITTFTFENMEYENIVTNAMTAPESQTTFRALEGPPYLWGMVAHDFRTVVSPATNVHLYVRQGVSNQENLAATAIHSYYLALNEWTQKPYNEIIANQDGRMHVLALPDVSQDWYALSTVCIWEPYVLTENTGSALQRKLMVVNIAEAMSKQWFGYVLYPENWRHQWIISGLSSYAGHSIAKDFQTNPEDTSLIDMDAIFVTDIIQESLLRDSFENSQPLEPADNIFFENRVRLNINGVLKYKAPAMLRMFRLILGDDETDVIQRAARALLTSRSLQPINLQNFYDSITSELPVENLVDSNIEFMQNWLTNNGYPLINVRLHQNGVVLSQQRFGLTIVSQVNYLIPISYTTSINPNFDDIKPEFMMDTTHELNFALEDNDWVIFNLQGQGYYRVNYDEQLWDRIIAALEDPETREIIHPFNRASLLDDSLNLARAGRLDYDIAFRIALTMEHELDYSVWRSFVRNMDFLRKRLFELDEEVYVRMVRRTIPLFEEELGFVPSTANEPAMDRLTRGLVMDHACRSGYDPCIAAAVDLFYDPNDNEAVNPNIPSDIRPAVFCTMVKVGDEGVIDALHDRLEIEPILYERVVILESLGCSDDEEFIRDLLQETVAVTTDYTPEERMKIFAAVASSSFQNSRLALEFLTTRAGAIRNMYGGADKLDEAIFTMADNILNNEMASDFNVWVNSLDSISNLEDSSLAAAEARRMIAQNIIWNNNLKEQAYDWINTNNAPTIFISTFLVTLSLLITLFNY</sequence>
<dbReference type="InterPro" id="IPR045357">
    <property type="entry name" value="Aminopeptidase_N-like_N"/>
</dbReference>
<dbReference type="PANTHER" id="PTHR11533">
    <property type="entry name" value="PROTEASE M1 ZINC METALLOPROTEASE"/>
    <property type="match status" value="1"/>
</dbReference>
<organism evidence="6 7">
    <name type="scientific">Vanessa tameamea</name>
    <name type="common">Kamehameha butterfly</name>
    <dbReference type="NCBI Taxonomy" id="334116"/>
    <lineage>
        <taxon>Eukaryota</taxon>
        <taxon>Metazoa</taxon>
        <taxon>Ecdysozoa</taxon>
        <taxon>Arthropoda</taxon>
        <taxon>Hexapoda</taxon>
        <taxon>Insecta</taxon>
        <taxon>Pterygota</taxon>
        <taxon>Neoptera</taxon>
        <taxon>Endopterygota</taxon>
        <taxon>Lepidoptera</taxon>
        <taxon>Glossata</taxon>
        <taxon>Ditrysia</taxon>
        <taxon>Papilionoidea</taxon>
        <taxon>Nymphalidae</taxon>
        <taxon>Nymphalinae</taxon>
        <taxon>Vanessa</taxon>
    </lineage>
</organism>
<evidence type="ECO:0000259" key="4">
    <source>
        <dbReference type="Pfam" id="PF11838"/>
    </source>
</evidence>
<feature type="domain" description="ERAP1-like C-terminal" evidence="4">
    <location>
        <begin position="598"/>
        <end position="911"/>
    </location>
</feature>
<dbReference type="Pfam" id="PF11838">
    <property type="entry name" value="ERAP1_C"/>
    <property type="match status" value="1"/>
</dbReference>
<proteinExistence type="inferred from homology"/>
<dbReference type="InterPro" id="IPR050344">
    <property type="entry name" value="Peptidase_M1_aminopeptidases"/>
</dbReference>
<gene>
    <name evidence="7" type="primary">LOC113392163</name>
</gene>
<comment type="similarity">
    <text evidence="1">Belongs to the peptidase M1 family.</text>
</comment>
<dbReference type="Pfam" id="PF01433">
    <property type="entry name" value="Peptidase_M1"/>
    <property type="match status" value="1"/>
</dbReference>
<dbReference type="InterPro" id="IPR027268">
    <property type="entry name" value="Peptidase_M4/M1_CTD_sf"/>
</dbReference>
<dbReference type="SUPFAM" id="SSF63737">
    <property type="entry name" value="Leukotriene A4 hydrolase N-terminal domain"/>
    <property type="match status" value="1"/>
</dbReference>
<evidence type="ECO:0000259" key="5">
    <source>
        <dbReference type="Pfam" id="PF17900"/>
    </source>
</evidence>
<evidence type="ECO:0000313" key="6">
    <source>
        <dbReference type="Proteomes" id="UP001652626"/>
    </source>
</evidence>
<keyword evidence="6" id="KW-1185">Reference proteome</keyword>
<name>A0ABM4AJ91_VANTA</name>
<feature type="domain" description="Aminopeptidase N-like N-terminal" evidence="5">
    <location>
        <begin position="94"/>
        <end position="236"/>
    </location>
</feature>
<reference evidence="7" key="1">
    <citation type="submission" date="2025-08" db="UniProtKB">
        <authorList>
            <consortium name="RefSeq"/>
        </authorList>
    </citation>
    <scope>IDENTIFICATION</scope>
    <source>
        <tissue evidence="7">Whole body</tissue>
    </source>
</reference>
<dbReference type="Gene3D" id="2.60.40.1730">
    <property type="entry name" value="tricorn interacting facor f3 domain"/>
    <property type="match status" value="1"/>
</dbReference>
<feature type="signal peptide" evidence="2">
    <location>
        <begin position="1"/>
        <end position="24"/>
    </location>
</feature>
<dbReference type="Pfam" id="PF17900">
    <property type="entry name" value="Peptidase_M1_N"/>
    <property type="match status" value="1"/>
</dbReference>
<evidence type="ECO:0000259" key="3">
    <source>
        <dbReference type="Pfam" id="PF01433"/>
    </source>
</evidence>
<dbReference type="Gene3D" id="1.25.50.20">
    <property type="match status" value="1"/>
</dbReference>
<dbReference type="PANTHER" id="PTHR11533:SF294">
    <property type="entry name" value="THYROTROPIN-RELEASING HORMONE-DEGRADING ECTOENZYME"/>
    <property type="match status" value="1"/>
</dbReference>
<dbReference type="Gene3D" id="1.10.390.10">
    <property type="entry name" value="Neutral Protease Domain 2"/>
    <property type="match status" value="1"/>
</dbReference>
<feature type="chain" id="PRO_5046451797" evidence="2">
    <location>
        <begin position="25"/>
        <end position="968"/>
    </location>
</feature>
<keyword evidence="2" id="KW-0732">Signal</keyword>